<sequence>MRPQLRRVLLDIKVVFISSWRWLGERVNRRFVNVFLNIIRWTLIVYLSLFFYGFYSFGWLL</sequence>
<evidence type="ECO:0000313" key="3">
    <source>
        <dbReference type="Proteomes" id="UP000182894"/>
    </source>
</evidence>
<keyword evidence="1" id="KW-0472">Membrane</keyword>
<accession>A0A1G8P290</accession>
<gene>
    <name evidence="2" type="ORF">SAMN05216605_11853</name>
</gene>
<dbReference type="EMBL" id="FNCO01000018">
    <property type="protein sequence ID" value="SDI86614.1"/>
    <property type="molecule type" value="Genomic_DNA"/>
</dbReference>
<dbReference type="STRING" id="89065.SAMN05216605_11853"/>
<dbReference type="AlphaFoldDB" id="A0A1G8P290"/>
<evidence type="ECO:0000256" key="1">
    <source>
        <dbReference type="SAM" id="Phobius"/>
    </source>
</evidence>
<name>A0A1G8P290_9PSED</name>
<evidence type="ECO:0000313" key="2">
    <source>
        <dbReference type="EMBL" id="SDI86614.1"/>
    </source>
</evidence>
<keyword evidence="3" id="KW-1185">Reference proteome</keyword>
<proteinExistence type="predicted"/>
<protein>
    <submittedName>
        <fullName evidence="2">Uncharacterized protein</fullName>
    </submittedName>
</protein>
<reference evidence="3" key="1">
    <citation type="submission" date="2016-10" db="EMBL/GenBank/DDBJ databases">
        <authorList>
            <person name="Varghese N."/>
            <person name="Submissions S."/>
        </authorList>
    </citation>
    <scope>NUCLEOTIDE SEQUENCE [LARGE SCALE GENOMIC DNA]</scope>
    <source>
        <strain evidence="3">ATCC 700689</strain>
    </source>
</reference>
<organism evidence="2 3">
    <name type="scientific">Pseudomonas abietaniphila</name>
    <dbReference type="NCBI Taxonomy" id="89065"/>
    <lineage>
        <taxon>Bacteria</taxon>
        <taxon>Pseudomonadati</taxon>
        <taxon>Pseudomonadota</taxon>
        <taxon>Gammaproteobacteria</taxon>
        <taxon>Pseudomonadales</taxon>
        <taxon>Pseudomonadaceae</taxon>
        <taxon>Pseudomonas</taxon>
    </lineage>
</organism>
<dbReference type="Proteomes" id="UP000182894">
    <property type="component" value="Unassembled WGS sequence"/>
</dbReference>
<feature type="transmembrane region" description="Helical" evidence="1">
    <location>
        <begin position="31"/>
        <end position="55"/>
    </location>
</feature>
<keyword evidence="1" id="KW-1133">Transmembrane helix</keyword>
<keyword evidence="1" id="KW-0812">Transmembrane</keyword>